<dbReference type="EMBL" id="MJEH01000059">
    <property type="protein sequence ID" value="OEH91549.1"/>
    <property type="molecule type" value="Genomic_DNA"/>
</dbReference>
<dbReference type="Proteomes" id="UP000095209">
    <property type="component" value="Unassembled WGS sequence"/>
</dbReference>
<sequence>MFHSNKDRQNELEFVTIEELVPQDHLLRKIDQYIDFSFIPEKVRPFYCKDNGRPSLDPLILFKMMFIGYFYGVRSERELERQVQTNIAYRWFLGLNLTDAVPHHSTISWNRRTRFKDTEIFQEVFDEIVLQAMNHRMVGGRILFTDSTHLKANANKNKYTKKEVNIETASYVDELNQAIEEDRIRHGKKPLKKKEEVEQTKEIKVSHTDPESGYLYRENKPEGFFYLDHRTTDLKYNIITDVHITPGNVHDSKPYLARLDRQINQFGFSVEAVGLDAGYLTNPICHGLHQRQIFGVIAHRRYQTRKGFIPKWKFKYDIEHDQYTCPEGSMLAYSTTDREGYRHYKSNPTVCSQCPLLEKCTQNQKHQKTITRHVWEEAKEKVRLNRLSNEGKWIYRMRREKVERSFADSKELHGLRYCRLRGRKNVQEQALLTAACQNMKKIALHLDRLN</sequence>
<reference evidence="3 4" key="1">
    <citation type="submission" date="2016-08" db="EMBL/GenBank/DDBJ databases">
        <title>Genome of Bacillus solimangrovi GH2-4.</title>
        <authorList>
            <person name="Lim S."/>
            <person name="Kim B.-C."/>
        </authorList>
    </citation>
    <scope>NUCLEOTIDE SEQUENCE [LARGE SCALE GENOMIC DNA]</scope>
    <source>
        <strain evidence="3 4">GH2-4</strain>
    </source>
</reference>
<dbReference type="InterPro" id="IPR047629">
    <property type="entry name" value="IS1182_transpos"/>
</dbReference>
<evidence type="ECO:0000313" key="4">
    <source>
        <dbReference type="Proteomes" id="UP000095209"/>
    </source>
</evidence>
<dbReference type="InterPro" id="IPR008490">
    <property type="entry name" value="Transposase_InsH_N"/>
</dbReference>
<dbReference type="PANTHER" id="PTHR33408">
    <property type="entry name" value="TRANSPOSASE"/>
    <property type="match status" value="1"/>
</dbReference>
<feature type="domain" description="Transposase InsH N-terminal" evidence="1">
    <location>
        <begin position="16"/>
        <end position="112"/>
    </location>
</feature>
<feature type="domain" description="Transposase DDE" evidence="2">
    <location>
        <begin position="324"/>
        <end position="442"/>
    </location>
</feature>
<gene>
    <name evidence="3" type="ORF">BFG57_18185</name>
</gene>
<evidence type="ECO:0000259" key="1">
    <source>
        <dbReference type="Pfam" id="PF05598"/>
    </source>
</evidence>
<dbReference type="RefSeq" id="WP_069718428.1">
    <property type="nucleotide sequence ID" value="NZ_MJEH01000059.1"/>
</dbReference>
<proteinExistence type="predicted"/>
<dbReference type="OrthoDB" id="9774608at2"/>
<comment type="caution">
    <text evidence="3">The sequence shown here is derived from an EMBL/GenBank/DDBJ whole genome shotgun (WGS) entry which is preliminary data.</text>
</comment>
<evidence type="ECO:0000259" key="2">
    <source>
        <dbReference type="Pfam" id="PF13751"/>
    </source>
</evidence>
<evidence type="ECO:0000313" key="3">
    <source>
        <dbReference type="EMBL" id="OEH91549.1"/>
    </source>
</evidence>
<dbReference type="STRING" id="1305675.BFG57_18185"/>
<dbReference type="Pfam" id="PF13751">
    <property type="entry name" value="DDE_Tnp_1_6"/>
    <property type="match status" value="1"/>
</dbReference>
<protein>
    <submittedName>
        <fullName evidence="3">IS5 family transposase</fullName>
    </submittedName>
</protein>
<name>A0A1E5LC20_9BACI</name>
<organism evidence="3 4">
    <name type="scientific">Bacillus solimangrovi</name>
    <dbReference type="NCBI Taxonomy" id="1305675"/>
    <lineage>
        <taxon>Bacteria</taxon>
        <taxon>Bacillati</taxon>
        <taxon>Bacillota</taxon>
        <taxon>Bacilli</taxon>
        <taxon>Bacillales</taxon>
        <taxon>Bacillaceae</taxon>
        <taxon>Bacillus</taxon>
    </lineage>
</organism>
<dbReference type="NCBIfam" id="NF033551">
    <property type="entry name" value="transpos_IS1182"/>
    <property type="match status" value="1"/>
</dbReference>
<accession>A0A1E5LC20</accession>
<dbReference type="AlphaFoldDB" id="A0A1E5LC20"/>
<keyword evidence="4" id="KW-1185">Reference proteome</keyword>
<dbReference type="InterPro" id="IPR025668">
    <property type="entry name" value="Tnp_DDE_dom"/>
</dbReference>
<dbReference type="Pfam" id="PF05598">
    <property type="entry name" value="DUF772"/>
    <property type="match status" value="1"/>
</dbReference>